<feature type="transmembrane region" description="Helical" evidence="2">
    <location>
        <begin position="144"/>
        <end position="168"/>
    </location>
</feature>
<feature type="region of interest" description="Disordered" evidence="1">
    <location>
        <begin position="56"/>
        <end position="95"/>
    </location>
</feature>
<feature type="transmembrane region" description="Helical" evidence="2">
    <location>
        <begin position="104"/>
        <end position="124"/>
    </location>
</feature>
<keyword evidence="5" id="KW-1185">Reference proteome</keyword>
<organism evidence="4 5">
    <name type="scientific">Rhodococcoides trifolii</name>
    <dbReference type="NCBI Taxonomy" id="908250"/>
    <lineage>
        <taxon>Bacteria</taxon>
        <taxon>Bacillati</taxon>
        <taxon>Actinomycetota</taxon>
        <taxon>Actinomycetes</taxon>
        <taxon>Mycobacteriales</taxon>
        <taxon>Nocardiaceae</taxon>
        <taxon>Rhodococcoides</taxon>
    </lineage>
</organism>
<feature type="transmembrane region" description="Helical" evidence="2">
    <location>
        <begin position="219"/>
        <end position="237"/>
    </location>
</feature>
<reference evidence="4" key="2">
    <citation type="submission" date="2020-09" db="EMBL/GenBank/DDBJ databases">
        <authorList>
            <person name="Sun Q."/>
            <person name="Sedlacek I."/>
        </authorList>
    </citation>
    <scope>NUCLEOTIDE SEQUENCE</scope>
    <source>
        <strain evidence="4">CCM 7905</strain>
    </source>
</reference>
<reference evidence="4" key="1">
    <citation type="journal article" date="2014" name="Int. J. Syst. Evol. Microbiol.">
        <title>Complete genome sequence of Corynebacterium casei LMG S-19264T (=DSM 44701T), isolated from a smear-ripened cheese.</title>
        <authorList>
            <consortium name="US DOE Joint Genome Institute (JGI-PGF)"/>
            <person name="Walter F."/>
            <person name="Albersmeier A."/>
            <person name="Kalinowski J."/>
            <person name="Ruckert C."/>
        </authorList>
    </citation>
    <scope>NUCLEOTIDE SEQUENCE</scope>
    <source>
        <strain evidence="4">CCM 7905</strain>
    </source>
</reference>
<dbReference type="InterPro" id="IPR025565">
    <property type="entry name" value="DUF4328"/>
</dbReference>
<evidence type="ECO:0000256" key="2">
    <source>
        <dbReference type="SAM" id="Phobius"/>
    </source>
</evidence>
<name>A0A917FLA6_9NOCA</name>
<dbReference type="RefSeq" id="WP_188542743.1">
    <property type="nucleotide sequence ID" value="NZ_BMCU01000001.1"/>
</dbReference>
<evidence type="ECO:0000313" key="5">
    <source>
        <dbReference type="Proteomes" id="UP000654257"/>
    </source>
</evidence>
<evidence type="ECO:0000256" key="1">
    <source>
        <dbReference type="SAM" id="MobiDB-lite"/>
    </source>
</evidence>
<dbReference type="Proteomes" id="UP000654257">
    <property type="component" value="Unassembled WGS sequence"/>
</dbReference>
<keyword evidence="2" id="KW-0812">Transmembrane</keyword>
<gene>
    <name evidence="4" type="ORF">GCM10007304_00710</name>
</gene>
<dbReference type="Pfam" id="PF14219">
    <property type="entry name" value="DUF4328"/>
    <property type="match status" value="1"/>
</dbReference>
<feature type="transmembrane region" description="Helical" evidence="2">
    <location>
        <begin position="188"/>
        <end position="207"/>
    </location>
</feature>
<dbReference type="EMBL" id="BMCU01000001">
    <property type="protein sequence ID" value="GGF90653.1"/>
    <property type="molecule type" value="Genomic_DNA"/>
</dbReference>
<keyword evidence="2" id="KW-0472">Membrane</keyword>
<dbReference type="AlphaFoldDB" id="A0A917FLA6"/>
<evidence type="ECO:0000313" key="4">
    <source>
        <dbReference type="EMBL" id="GGF90653.1"/>
    </source>
</evidence>
<feature type="domain" description="DUF4328" evidence="3">
    <location>
        <begin position="131"/>
        <end position="275"/>
    </location>
</feature>
<accession>A0A917FLA6</accession>
<keyword evidence="2" id="KW-1133">Transmembrane helix</keyword>
<protein>
    <submittedName>
        <fullName evidence="4">Membrane protein</fullName>
    </submittedName>
</protein>
<sequence length="294" mass="32677">MSYFQVCARCGTRWAVGAAPATWCRRCNGVLLAPVRDGGRAPVHSFRWVARSPIPSRPRRRTAAPKPTPSYRETPQWGLRDTPRTPPTPTQTPLESMAGRAPRLLVAATVLLVAAALAEFFRFGVLLQNRSQLISPLELVLSDAAELCLSVLSVVVGALAILACVCWLRVARREMFAAAGELDPRRWWVIVVGSLLPVLNLVMPGVFLTELTRHPIVRWWWTAWVVNWFVVVGVLLWRLRDGLQAQAYGVLFTGFADLVAAGTAVVTLLVIRRVQDRSVRGREREITRWTVAVG</sequence>
<comment type="caution">
    <text evidence="4">The sequence shown here is derived from an EMBL/GenBank/DDBJ whole genome shotgun (WGS) entry which is preliminary data.</text>
</comment>
<evidence type="ECO:0000259" key="3">
    <source>
        <dbReference type="Pfam" id="PF14219"/>
    </source>
</evidence>
<feature type="transmembrane region" description="Helical" evidence="2">
    <location>
        <begin position="249"/>
        <end position="271"/>
    </location>
</feature>
<proteinExistence type="predicted"/>